<name>A0A8S4N490_OWEFU</name>
<feature type="domain" description="RING-CH-type" evidence="12">
    <location>
        <begin position="177"/>
        <end position="245"/>
    </location>
</feature>
<feature type="compositionally biased region" description="Basic and acidic residues" evidence="10">
    <location>
        <begin position="50"/>
        <end position="74"/>
    </location>
</feature>
<dbReference type="CDD" id="cd16495">
    <property type="entry name" value="RING_CH-C4HC3_MARCH"/>
    <property type="match status" value="1"/>
</dbReference>
<evidence type="ECO:0000256" key="7">
    <source>
        <dbReference type="ARBA" id="ARBA00022833"/>
    </source>
</evidence>
<protein>
    <recommendedName>
        <fullName evidence="12">RING-CH-type domain-containing protein</fullName>
    </recommendedName>
</protein>
<evidence type="ECO:0000256" key="11">
    <source>
        <dbReference type="SAM" id="Phobius"/>
    </source>
</evidence>
<evidence type="ECO:0000313" key="14">
    <source>
        <dbReference type="Proteomes" id="UP000749559"/>
    </source>
</evidence>
<dbReference type="Pfam" id="PF12906">
    <property type="entry name" value="RINGv"/>
    <property type="match status" value="1"/>
</dbReference>
<dbReference type="SUPFAM" id="SSF57850">
    <property type="entry name" value="RING/U-box"/>
    <property type="match status" value="1"/>
</dbReference>
<evidence type="ECO:0000256" key="3">
    <source>
        <dbReference type="ARBA" id="ARBA00022692"/>
    </source>
</evidence>
<evidence type="ECO:0000256" key="5">
    <source>
        <dbReference type="ARBA" id="ARBA00022771"/>
    </source>
</evidence>
<evidence type="ECO:0000256" key="2">
    <source>
        <dbReference type="ARBA" id="ARBA00022679"/>
    </source>
</evidence>
<dbReference type="InterPro" id="IPR013083">
    <property type="entry name" value="Znf_RING/FYVE/PHD"/>
</dbReference>
<keyword evidence="5" id="KW-0863">Zinc-finger</keyword>
<keyword evidence="3 11" id="KW-0812">Transmembrane</keyword>
<dbReference type="FunFam" id="3.30.40.10:FF:000571">
    <property type="entry name" value="Zinc finger, C3HC4 type"/>
    <property type="match status" value="1"/>
</dbReference>
<keyword evidence="14" id="KW-1185">Reference proteome</keyword>
<sequence length="361" mass="40466">MTQVNTRAPLEPFEGEYSSPNQQSDPATDSREDDPMLRRNEISESNIGEHCTDIKENNDKDIEGNNDNDIKGNNDNDTQGASSDIDSEEDQCSETGEEKYMAGLAGPTQGTLEYPCSSKEANSPDGSGRLDGWMPVTPLIGHHCQPPATSTACSTPLLDVKSFIPVQSTSPPVDSDNTSLFIPMCRICHMPEDDSNLEKLTSPCRCAGTLQYIHNSCLKKWLEITSKKSRKPPKCELCHYQYHRHKKFKFHHWRLPRVSKQDKILHLVFLINILIMIGCAIATVMCFLSDKGQINKFPRNKSNEQLGAFPVRRGTKLKGQRSQAKELNEEPEEPRSGARGARLRSQRAERAARSLPSKKRN</sequence>
<dbReference type="EMBL" id="CAIIXF020000001">
    <property type="protein sequence ID" value="CAH1775989.1"/>
    <property type="molecule type" value="Genomic_DNA"/>
</dbReference>
<feature type="compositionally biased region" description="Basic and acidic residues" evidence="10">
    <location>
        <begin position="323"/>
        <end position="336"/>
    </location>
</feature>
<gene>
    <name evidence="13" type="ORF">OFUS_LOCUS3219</name>
</gene>
<accession>A0A8S4N490</accession>
<evidence type="ECO:0000256" key="8">
    <source>
        <dbReference type="ARBA" id="ARBA00022989"/>
    </source>
</evidence>
<comment type="caution">
    <text evidence="13">The sequence shown here is derived from an EMBL/GenBank/DDBJ whole genome shotgun (WGS) entry which is preliminary data.</text>
</comment>
<proteinExistence type="predicted"/>
<dbReference type="PROSITE" id="PS51292">
    <property type="entry name" value="ZF_RING_CH"/>
    <property type="match status" value="1"/>
</dbReference>
<dbReference type="SMART" id="SM00744">
    <property type="entry name" value="RINGv"/>
    <property type="match status" value="1"/>
</dbReference>
<dbReference type="OrthoDB" id="264354at2759"/>
<evidence type="ECO:0000259" key="12">
    <source>
        <dbReference type="PROSITE" id="PS51292"/>
    </source>
</evidence>
<dbReference type="GO" id="GO:0008270">
    <property type="term" value="F:zinc ion binding"/>
    <property type="evidence" value="ECO:0007669"/>
    <property type="project" value="UniProtKB-KW"/>
</dbReference>
<keyword evidence="9 11" id="KW-0472">Membrane</keyword>
<dbReference type="PANTHER" id="PTHR46065">
    <property type="entry name" value="E3 UBIQUITIN-PROTEIN LIGASE MARCH 2/3 FAMILY MEMBER"/>
    <property type="match status" value="1"/>
</dbReference>
<keyword evidence="6" id="KW-0833">Ubl conjugation pathway</keyword>
<dbReference type="Proteomes" id="UP000749559">
    <property type="component" value="Unassembled WGS sequence"/>
</dbReference>
<feature type="compositionally biased region" description="Polar residues" evidence="10">
    <location>
        <begin position="18"/>
        <end position="27"/>
    </location>
</feature>
<feature type="transmembrane region" description="Helical" evidence="11">
    <location>
        <begin position="264"/>
        <end position="288"/>
    </location>
</feature>
<dbReference type="Gene3D" id="3.30.40.10">
    <property type="entry name" value="Zinc/RING finger domain, C3HC4 (zinc finger)"/>
    <property type="match status" value="1"/>
</dbReference>
<feature type="region of interest" description="Disordered" evidence="10">
    <location>
        <begin position="308"/>
        <end position="361"/>
    </location>
</feature>
<evidence type="ECO:0000256" key="4">
    <source>
        <dbReference type="ARBA" id="ARBA00022723"/>
    </source>
</evidence>
<evidence type="ECO:0000256" key="1">
    <source>
        <dbReference type="ARBA" id="ARBA00004141"/>
    </source>
</evidence>
<evidence type="ECO:0000256" key="10">
    <source>
        <dbReference type="SAM" id="MobiDB-lite"/>
    </source>
</evidence>
<feature type="compositionally biased region" description="Basic and acidic residues" evidence="10">
    <location>
        <begin position="28"/>
        <end position="42"/>
    </location>
</feature>
<evidence type="ECO:0000256" key="6">
    <source>
        <dbReference type="ARBA" id="ARBA00022786"/>
    </source>
</evidence>
<dbReference type="GO" id="GO:0016567">
    <property type="term" value="P:protein ubiquitination"/>
    <property type="evidence" value="ECO:0007669"/>
    <property type="project" value="TreeGrafter"/>
</dbReference>
<dbReference type="PANTHER" id="PTHR46065:SF3">
    <property type="entry name" value="FI20425P1"/>
    <property type="match status" value="1"/>
</dbReference>
<dbReference type="GO" id="GO:0004842">
    <property type="term" value="F:ubiquitin-protein transferase activity"/>
    <property type="evidence" value="ECO:0007669"/>
    <property type="project" value="TreeGrafter"/>
</dbReference>
<dbReference type="AlphaFoldDB" id="A0A8S4N490"/>
<keyword evidence="8 11" id="KW-1133">Transmembrane helix</keyword>
<keyword evidence="2" id="KW-0808">Transferase</keyword>
<feature type="region of interest" description="Disordered" evidence="10">
    <location>
        <begin position="1"/>
        <end position="96"/>
    </location>
</feature>
<evidence type="ECO:0000313" key="13">
    <source>
        <dbReference type="EMBL" id="CAH1775989.1"/>
    </source>
</evidence>
<evidence type="ECO:0000256" key="9">
    <source>
        <dbReference type="ARBA" id="ARBA00023136"/>
    </source>
</evidence>
<dbReference type="GO" id="GO:0016020">
    <property type="term" value="C:membrane"/>
    <property type="evidence" value="ECO:0007669"/>
    <property type="project" value="UniProtKB-SubCell"/>
</dbReference>
<organism evidence="13 14">
    <name type="scientific">Owenia fusiformis</name>
    <name type="common">Polychaete worm</name>
    <dbReference type="NCBI Taxonomy" id="6347"/>
    <lineage>
        <taxon>Eukaryota</taxon>
        <taxon>Metazoa</taxon>
        <taxon>Spiralia</taxon>
        <taxon>Lophotrochozoa</taxon>
        <taxon>Annelida</taxon>
        <taxon>Polychaeta</taxon>
        <taxon>Sedentaria</taxon>
        <taxon>Canalipalpata</taxon>
        <taxon>Sabellida</taxon>
        <taxon>Oweniida</taxon>
        <taxon>Oweniidae</taxon>
        <taxon>Owenia</taxon>
    </lineage>
</organism>
<reference evidence="13" key="1">
    <citation type="submission" date="2022-03" db="EMBL/GenBank/DDBJ databases">
        <authorList>
            <person name="Martin C."/>
        </authorList>
    </citation>
    <scope>NUCLEOTIDE SEQUENCE</scope>
</reference>
<comment type="subcellular location">
    <subcellularLocation>
        <location evidence="1">Membrane</location>
        <topology evidence="1">Multi-pass membrane protein</topology>
    </subcellularLocation>
</comment>
<keyword evidence="4" id="KW-0479">Metal-binding</keyword>
<keyword evidence="7" id="KW-0862">Zinc</keyword>
<dbReference type="InterPro" id="IPR011016">
    <property type="entry name" value="Znf_RING-CH"/>
</dbReference>